<evidence type="ECO:0000256" key="1">
    <source>
        <dbReference type="SAM" id="MobiDB-lite"/>
    </source>
</evidence>
<dbReference type="PANTHER" id="PTHR32085">
    <property type="entry name" value="PROTEIN CSF1"/>
    <property type="match status" value="1"/>
</dbReference>
<feature type="region of interest" description="Disordered" evidence="1">
    <location>
        <begin position="1165"/>
        <end position="1196"/>
    </location>
</feature>
<keyword evidence="5" id="KW-1185">Reference proteome</keyword>
<dbReference type="Proteomes" id="UP000054564">
    <property type="component" value="Unassembled WGS sequence"/>
</dbReference>
<comment type="caution">
    <text evidence="4">The sequence shown here is derived from an EMBL/GenBank/DDBJ whole genome shotgun (WGS) entry which is preliminary data.</text>
</comment>
<dbReference type="InterPro" id="IPR048636">
    <property type="entry name" value="Csf1_N"/>
</dbReference>
<dbReference type="Pfam" id="PF21678">
    <property type="entry name" value="Csf1_N"/>
    <property type="match status" value="1"/>
</dbReference>
<feature type="domain" description="Csf1 N-terminal" evidence="3">
    <location>
        <begin position="28"/>
        <end position="858"/>
    </location>
</feature>
<feature type="region of interest" description="Disordered" evidence="1">
    <location>
        <begin position="2571"/>
        <end position="2590"/>
    </location>
</feature>
<feature type="compositionally biased region" description="Polar residues" evidence="1">
    <location>
        <begin position="160"/>
        <end position="173"/>
    </location>
</feature>
<evidence type="ECO:0000313" key="4">
    <source>
        <dbReference type="EMBL" id="KNE92823.1"/>
    </source>
</evidence>
<gene>
    <name evidence="4" type="ORF">PSTG_13805</name>
</gene>
<evidence type="ECO:0000313" key="5">
    <source>
        <dbReference type="Proteomes" id="UP000054564"/>
    </source>
</evidence>
<keyword evidence="2" id="KW-0472">Membrane</keyword>
<feature type="transmembrane region" description="Helical" evidence="2">
    <location>
        <begin position="15"/>
        <end position="35"/>
    </location>
</feature>
<protein>
    <recommendedName>
        <fullName evidence="3">Csf1 N-terminal domain-containing protein</fullName>
    </recommendedName>
</protein>
<dbReference type="GO" id="GO:0016020">
    <property type="term" value="C:membrane"/>
    <property type="evidence" value="ECO:0007669"/>
    <property type="project" value="InterPro"/>
</dbReference>
<keyword evidence="2" id="KW-0812">Transmembrane</keyword>
<proteinExistence type="predicted"/>
<organism evidence="4 5">
    <name type="scientific">Puccinia striiformis f. sp. tritici PST-78</name>
    <dbReference type="NCBI Taxonomy" id="1165861"/>
    <lineage>
        <taxon>Eukaryota</taxon>
        <taxon>Fungi</taxon>
        <taxon>Dikarya</taxon>
        <taxon>Basidiomycota</taxon>
        <taxon>Pucciniomycotina</taxon>
        <taxon>Pucciniomycetes</taxon>
        <taxon>Pucciniales</taxon>
        <taxon>Pucciniaceae</taxon>
        <taxon>Puccinia</taxon>
    </lineage>
</organism>
<sequence length="3221" mass="360068">MANNGLESGQVDFNWLFLVESVTIAIVVIFYLFYFNRVLGWVFATICNLYFRKYNYNASVEVEAIQLSLLAGRVLFRNARYHSINQSLRIVKGHLTCRYWYLRTQGMESDGPGADGNLYSSSPLPHRWIIAFEGAEWFVYNRTAAFDVILEHLGFVDPQDPNSQSSAQKQANDSPFERPLESSNSQTTFKVQHPPSVNTDRHANVKIQDNEQESMMGWALRDALPVKIEGKIGVITIGNPSTSSILVFTFQEAHGVYSAPNARSRHDFFRQDFKFSFVQPKIVFRTNPDFSRTLKEHGSAVLNDLQSTFRQAFDNHSIDRLLGSISFAQFGKYFSAKSSGVFNWIHTHHQPEVDKVPGVTIEPDGFAGLPRFVQMDAPVHPVEYAKVTTILVARIMNFRYYLDSPGKVPADPLTVHHLSTSLSVDPEDGLPPEYGMDIKLVDGSITYGPWADRQRAVIHKAIFPPQRFDNVATPQSFGPGDQRAHTELLVKIALENCQLRVPIRESSHDWQWLGAATVKNEAPNIRPYGWLDLSFGPSSEIILTQGQIPQQEGYEMVLQLRLMDLTARTSVNDKVFATIPMVLIIADMPTPLAWDSPRTWKYRFTLSEKSYHPHDYSDSKNQPRVSLIRDHIQFVVDLIKDWLSGPATLPEEWVPTTYELELKLVDYELNLHLNDFNIIENFDFMAGSDNNTFLLLWGQSLTAKAVIPGDIYRPPISRTSFNVRFDDLSVKLDYPNWSTQHSFATESALYCAELGRVALQGYYDANDVIKSEAVDFLDLSLELDDVLFKAFGHLLRLMLNIKENYLGSYHHFSTQEEFIAAFAKGIIGDHPDEINYRAVNSNTFEMDLNATITNLLLAFPQDSFDCEEVVLCAIPKSHCFLKNHASFMDMKLETSPLRFQPATYWEHLLDDATVRQQILSGDFSSFQSQTRVRLESIQLTALRLFGPLPEAITYLSDWRCSIGQLTGEIAICDVEAFARFASVVGENFVDKANSMFADFPLPINPDVTFGRLSTEAIDLILVAPRSRARLHVSSGVELSFNDLPSDLFEIHTEVVVPSFGVYLLVPDPRGDMHNPAIPWLEVASFTGNLEVLFTSAALGWEEKAQSQREFLGDQDHQTKRCHFLYPGKGNAPILYPHLSPAPKDILDELKRSPVHDPHAVIIDCSDDGHSLRSPVNNAQGSDSSAEQSETDGRVAEKNLRRERLLYQRRLSVSAPRILRADTSPIPAAPYASALPSWRFFGFNPEIPPQQPTFLAMRAGLFPPQSIHNKRDDYEETPFYITRTQASNKAPPQLKQVLGRKYLDLRMKTPLDLFITPLCVEVISDMLETLTHNDFGEPAFYNRIWGSLTANPSCDSTAVGHDVVEFFVSIPLIRFRLLQDIASAFEPTGISTKSANVLPLSAINLQIQKVCLDGRSPALFSKGPWDELSLPQNVSAAIDGFQLLIRQDPRCATDHLFLDLSPHTETTAGTVLVLQGGFADLKLSHDGYQLKSVASSSDVSCSFVERAAETLAGSFASVVTHSAMATSIISSYEYHQQEVLRRAIYRLIESDVDTTPSCLRRSPFWTHMAPSSRRSSFAWYCSIKLRQLAHSLANQRAPIRQETKLSDIDIYNKLSAWNLDHGGDSDVGSLERFLPQIRSIPKQTPSVSSRSCLLENHSFLLRTGCFRARFIHKVNSPTSISPENFENFFQLAPSTLLVATELSKGHVALGCYLNTGKIICKVDPQFSSLAQHIVTLVHAFRPNVPDVPLIEQNCPDPDALSTKTRDAPSSMSVFSRIEISVVFGGAKLQAAVHRLGTMIELGKLSLSFRLENATPFVSFLPMVYYSSIHLEHIGICLSEISLARLTSTEPVQENMLMSAKIEKITVNARIWPDADQSSTTVKLSASLGSILISVGRSLVKMEKFIRDWRRRELASRIVPMYHKILEAWKSEPEAQSTSSAIRIWNLSLEFHLAAIAATFQPIPRLEVIYNLQGLSLTNFQASLRNTQFALNGGIAVDQHTLSFTSNTERIESEPYGSSRRHRGLLKFPSLQMLFSYSNATWSQALHLDLSIDFFSAYLSINWLDTILTMTARYGEDINELIHLLRSQAVPPLSTKTENPNLMKSEESALQIFAEIMLSGFELSIVAPKPLPRIECRRVKGIIHPKFRHLELTDCAISLAPPEQNTRNMQSFARFVFDLVLSNQSPSWAFTNQTDHDSPREDAVVITADFQRIHAVAATSAFKLLLDCIQYLQFELARIRTVHRTEMAEAESHIEQAWSNAQNQYTTSEPLLQRLIFAGRCSQFGLAIPLDDPPSDSSQDLDVPSPQGFKGAALFISFTQLVTWSRLGQTAQASVELFAIQSVSQLDPSLVEHFESASHETRNAIFVPHLDIRFGLTARPQSATLLAVKASAPSGITIDMSPSILLIIHAFLDVYERDSHLLVNLLESHTQSSDVDASRHERRPTVEPSISLSPTITDPWAIRVDFDTGDGGGGKIQLHTFDLAQDDADFVEILQRANVSLGRINVDVAHSDLFFLPGVSAWAVYNPISATTDAALHVDIVVHSSQNTLNPTLLRFVSQMSAAANQRVFPKSHHAAKSTSIKPPIPPAETTDSSLLSTNLSFGLRIDRSELTITCLPTRALAKLQWASGVLFASGRIDKKQFNAACTISKIAAFLRHEHGFDSALKAEAGDMVASLDWRALCPATSQHTHTCSVLLKFSELLTEVDFNHLNICLLFKAIWLDQVTPAAQSKPEHDVGKSPQLSEPNPQNDTTILLMAVLADNIKFLIRLSPSVGTIHLGTTPLNLRVRHIPSVSRSLVLDVGETSGVAVGDGLLGGRVHLQHLTLLVSVEDLSSDTILDINATIGPMEVYFTVSSETILLLRTDLIQGAVQDDWKDIKSLNENPLENSHGRKDLSLRTSLHLRSINVLATLYTASRGKSVLDAIENQVNQQNTQAEDVLSQLPPGMIVRREKDTLLNVAQRLESERSSPPTHSVNEIKIVGSLQLTTRDISLVLFAGQFGDMPLLRLQLEATQAFLTRTPTTTHMLYKLSFTTEGCQVARLNLPPNGLSEKIQSDGSWYGVLEKVPTESVLNANRLWISMSASEALEKNQVTHTFRAEMPNNIHISTDVTTHANLWSKFRSAWNKANEVKGSNEPFLGHDLEPRLVNEILVLIAEIPPVIEDAKVQELWHATLPLVNYFKWNENLPKYTFTRVIKPLDNVIDFFEGVYESAFARHQFKKSSFE</sequence>
<evidence type="ECO:0000256" key="2">
    <source>
        <dbReference type="SAM" id="Phobius"/>
    </source>
</evidence>
<feature type="region of interest" description="Disordered" evidence="1">
    <location>
        <begin position="159"/>
        <end position="201"/>
    </location>
</feature>
<evidence type="ECO:0000259" key="3">
    <source>
        <dbReference type="Pfam" id="PF21678"/>
    </source>
</evidence>
<feature type="compositionally biased region" description="Polar residues" evidence="1">
    <location>
        <begin position="1173"/>
        <end position="1187"/>
    </location>
</feature>
<dbReference type="GO" id="GO:0006113">
    <property type="term" value="P:fermentation"/>
    <property type="evidence" value="ECO:0007669"/>
    <property type="project" value="InterPro"/>
</dbReference>
<dbReference type="OrthoDB" id="10051416at2759"/>
<dbReference type="EMBL" id="AJIL01000153">
    <property type="protein sequence ID" value="KNE92823.1"/>
    <property type="molecule type" value="Genomic_DNA"/>
</dbReference>
<reference evidence="5" key="1">
    <citation type="submission" date="2014-03" db="EMBL/GenBank/DDBJ databases">
        <title>The Genome Sequence of Puccinia striiformis f. sp. tritici PST-78.</title>
        <authorList>
            <consortium name="The Broad Institute Genome Sequencing Platform"/>
            <person name="Cuomo C."/>
            <person name="Hulbert S."/>
            <person name="Chen X."/>
            <person name="Walker B."/>
            <person name="Young S.K."/>
            <person name="Zeng Q."/>
            <person name="Gargeya S."/>
            <person name="Fitzgerald M."/>
            <person name="Haas B."/>
            <person name="Abouelleil A."/>
            <person name="Alvarado L."/>
            <person name="Arachchi H.M."/>
            <person name="Berlin A.M."/>
            <person name="Chapman S.B."/>
            <person name="Goldberg J."/>
            <person name="Griggs A."/>
            <person name="Gujja S."/>
            <person name="Hansen M."/>
            <person name="Howarth C."/>
            <person name="Imamovic A."/>
            <person name="Larimer J."/>
            <person name="McCowan C."/>
            <person name="Montmayeur A."/>
            <person name="Murphy C."/>
            <person name="Neiman D."/>
            <person name="Pearson M."/>
            <person name="Priest M."/>
            <person name="Roberts A."/>
            <person name="Saif S."/>
            <person name="Shea T."/>
            <person name="Sisk P."/>
            <person name="Sykes S."/>
            <person name="Wortman J."/>
            <person name="Nusbaum C."/>
            <person name="Birren B."/>
        </authorList>
    </citation>
    <scope>NUCLEOTIDE SEQUENCE [LARGE SCALE GENOMIC DNA]</scope>
    <source>
        <strain evidence="5">race PST-78</strain>
    </source>
</reference>
<dbReference type="STRING" id="1165861.A0A0L0V0L8"/>
<name>A0A0L0V0L8_9BASI</name>
<dbReference type="InterPro" id="IPR029636">
    <property type="entry name" value="Csf1"/>
</dbReference>
<keyword evidence="2" id="KW-1133">Transmembrane helix</keyword>
<accession>A0A0L0V0L8</accession>
<dbReference type="PANTHER" id="PTHR32085:SF3">
    <property type="entry name" value="PROTEIN CSF1"/>
    <property type="match status" value="1"/>
</dbReference>
<feature type="compositionally biased region" description="Polar residues" evidence="1">
    <location>
        <begin position="181"/>
        <end position="198"/>
    </location>
</feature>